<accession>A0A1F4PP79</accession>
<dbReference type="InterPro" id="IPR004087">
    <property type="entry name" value="KH_dom"/>
</dbReference>
<evidence type="ECO:0000256" key="4">
    <source>
        <dbReference type="ARBA" id="ARBA00022980"/>
    </source>
</evidence>
<keyword evidence="5 8" id="KW-0687">Ribonucleoprotein</keyword>
<dbReference type="SMART" id="SM00322">
    <property type="entry name" value="KH"/>
    <property type="match status" value="1"/>
</dbReference>
<name>A0A1F4PP79_UNCK3</name>
<dbReference type="GO" id="GO:0022627">
    <property type="term" value="C:cytosolic small ribosomal subunit"/>
    <property type="evidence" value="ECO:0007669"/>
    <property type="project" value="TreeGrafter"/>
</dbReference>
<dbReference type="GO" id="GO:0003729">
    <property type="term" value="F:mRNA binding"/>
    <property type="evidence" value="ECO:0007669"/>
    <property type="project" value="UniProtKB-UniRule"/>
</dbReference>
<dbReference type="EMBL" id="METE01000001">
    <property type="protein sequence ID" value="OGB85653.1"/>
    <property type="molecule type" value="Genomic_DNA"/>
</dbReference>
<dbReference type="FunFam" id="3.30.300.20:FF:000001">
    <property type="entry name" value="30S ribosomal protein S3"/>
    <property type="match status" value="1"/>
</dbReference>
<dbReference type="PANTHER" id="PTHR11760:SF19">
    <property type="entry name" value="SMALL RIBOSOMAL SUBUNIT PROTEIN US3C"/>
    <property type="match status" value="1"/>
</dbReference>
<dbReference type="AlphaFoldDB" id="A0A1F4PP79"/>
<proteinExistence type="inferred from homology"/>
<dbReference type="GO" id="GO:0019843">
    <property type="term" value="F:rRNA binding"/>
    <property type="evidence" value="ECO:0007669"/>
    <property type="project" value="UniProtKB-UniRule"/>
</dbReference>
<evidence type="ECO:0000256" key="9">
    <source>
        <dbReference type="RuleBase" id="RU003624"/>
    </source>
</evidence>
<feature type="domain" description="KH type-2" evidence="10">
    <location>
        <begin position="38"/>
        <end position="106"/>
    </location>
</feature>
<comment type="subunit">
    <text evidence="8">Part of the 30S ribosomal subunit. Forms a tight complex with proteins S10 and S14.</text>
</comment>
<reference evidence="11 12" key="1">
    <citation type="journal article" date="2016" name="Nat. Commun.">
        <title>Thousands of microbial genomes shed light on interconnected biogeochemical processes in an aquifer system.</title>
        <authorList>
            <person name="Anantharaman K."/>
            <person name="Brown C.T."/>
            <person name="Hug L.A."/>
            <person name="Sharon I."/>
            <person name="Castelle C.J."/>
            <person name="Probst A.J."/>
            <person name="Thomas B.C."/>
            <person name="Singh A."/>
            <person name="Wilkins M.J."/>
            <person name="Karaoz U."/>
            <person name="Brodie E.L."/>
            <person name="Williams K.H."/>
            <person name="Hubbard S.S."/>
            <person name="Banfield J.F."/>
        </authorList>
    </citation>
    <scope>NUCLEOTIDE SEQUENCE [LARGE SCALE GENOMIC DNA]</scope>
</reference>
<dbReference type="CDD" id="cd02412">
    <property type="entry name" value="KH-II_30S_S3"/>
    <property type="match status" value="1"/>
</dbReference>
<evidence type="ECO:0000256" key="1">
    <source>
        <dbReference type="ARBA" id="ARBA00010761"/>
    </source>
</evidence>
<evidence type="ECO:0000313" key="12">
    <source>
        <dbReference type="Proteomes" id="UP000179010"/>
    </source>
</evidence>
<dbReference type="InterPro" id="IPR015946">
    <property type="entry name" value="KH_dom-like_a/b"/>
</dbReference>
<organism evidence="11 12">
    <name type="scientific">candidate division Kazan bacterium RIFCSPLOWO2_01_FULL_48_13</name>
    <dbReference type="NCBI Taxonomy" id="1798539"/>
    <lineage>
        <taxon>Bacteria</taxon>
        <taxon>Bacteria division Kazan-3B-28</taxon>
    </lineage>
</organism>
<keyword evidence="2 8" id="KW-0699">rRNA-binding</keyword>
<evidence type="ECO:0000313" key="11">
    <source>
        <dbReference type="EMBL" id="OGB85653.1"/>
    </source>
</evidence>
<gene>
    <name evidence="8" type="primary">rpsC</name>
    <name evidence="11" type="ORF">A2994_02705</name>
</gene>
<dbReference type="Gene3D" id="3.30.300.20">
    <property type="match status" value="1"/>
</dbReference>
<evidence type="ECO:0000256" key="6">
    <source>
        <dbReference type="ARBA" id="ARBA00024998"/>
    </source>
</evidence>
<dbReference type="InterPro" id="IPR018280">
    <property type="entry name" value="Ribosomal_uS3_CS"/>
</dbReference>
<evidence type="ECO:0000256" key="7">
    <source>
        <dbReference type="ARBA" id="ARBA00035257"/>
    </source>
</evidence>
<comment type="function">
    <text evidence="6 8">Binds the lower part of the 30S subunit head. Binds mRNA in the 70S ribosome, positioning it for translation.</text>
</comment>
<dbReference type="Gene3D" id="3.30.1140.32">
    <property type="entry name" value="Ribosomal protein S3, C-terminal domain"/>
    <property type="match status" value="1"/>
</dbReference>
<dbReference type="STRING" id="1798539.A2994_02705"/>
<dbReference type="InterPro" id="IPR057258">
    <property type="entry name" value="Ribosomal_uS3"/>
</dbReference>
<comment type="caution">
    <text evidence="11">The sequence shown here is derived from an EMBL/GenBank/DDBJ whole genome shotgun (WGS) entry which is preliminary data.</text>
</comment>
<dbReference type="GO" id="GO:0006412">
    <property type="term" value="P:translation"/>
    <property type="evidence" value="ECO:0007669"/>
    <property type="project" value="UniProtKB-UniRule"/>
</dbReference>
<dbReference type="GO" id="GO:0003735">
    <property type="term" value="F:structural constituent of ribosome"/>
    <property type="evidence" value="ECO:0007669"/>
    <property type="project" value="InterPro"/>
</dbReference>
<protein>
    <recommendedName>
        <fullName evidence="7 8">Small ribosomal subunit protein uS3</fullName>
    </recommendedName>
</protein>
<dbReference type="InterPro" id="IPR009019">
    <property type="entry name" value="KH_sf_prok-type"/>
</dbReference>
<dbReference type="Pfam" id="PF07650">
    <property type="entry name" value="KH_2"/>
    <property type="match status" value="1"/>
</dbReference>
<dbReference type="InterPro" id="IPR004044">
    <property type="entry name" value="KH_dom_type_2"/>
</dbReference>
<evidence type="ECO:0000259" key="10">
    <source>
        <dbReference type="PROSITE" id="PS50823"/>
    </source>
</evidence>
<dbReference type="InterPro" id="IPR001351">
    <property type="entry name" value="Ribosomal_uS3_C"/>
</dbReference>
<dbReference type="SUPFAM" id="SSF54821">
    <property type="entry name" value="Ribosomal protein S3 C-terminal domain"/>
    <property type="match status" value="1"/>
</dbReference>
<sequence length="218" mass="24474">MGHKVNPISARLGYTSQWKSRWFDAKNYGPNLLEDYKIRKLLEAELRKAAVERIEIERLLNSVVVAIHTARPGVIIGRGGAGVEALRQKIKKAIGRDIKLDILEVRNPEGSATVLAHQIVEQIERRMPFRRAIRGVMESASRSRVDGIKVEIAGRLNGAEIARREMFIKGSVPLHTLRHFIDFSKQTAFTTYGTIGVKVWVFRKGIQDGGGETPPNKK</sequence>
<dbReference type="InterPro" id="IPR036419">
    <property type="entry name" value="Ribosomal_S3_C_sf"/>
</dbReference>
<dbReference type="NCBIfam" id="TIGR01009">
    <property type="entry name" value="rpsC_bact"/>
    <property type="match status" value="1"/>
</dbReference>
<dbReference type="Pfam" id="PF00189">
    <property type="entry name" value="Ribosomal_S3_C"/>
    <property type="match status" value="1"/>
</dbReference>
<comment type="similarity">
    <text evidence="1 8 9">Belongs to the universal ribosomal protein uS3 family.</text>
</comment>
<evidence type="ECO:0000256" key="5">
    <source>
        <dbReference type="ARBA" id="ARBA00023274"/>
    </source>
</evidence>
<evidence type="ECO:0000256" key="8">
    <source>
        <dbReference type="HAMAP-Rule" id="MF_01309"/>
    </source>
</evidence>
<dbReference type="PROSITE" id="PS50823">
    <property type="entry name" value="KH_TYPE_2"/>
    <property type="match status" value="1"/>
</dbReference>
<keyword evidence="4 8" id="KW-0689">Ribosomal protein</keyword>
<dbReference type="PROSITE" id="PS00548">
    <property type="entry name" value="RIBOSOMAL_S3"/>
    <property type="match status" value="1"/>
</dbReference>
<evidence type="ECO:0000256" key="2">
    <source>
        <dbReference type="ARBA" id="ARBA00022730"/>
    </source>
</evidence>
<dbReference type="Proteomes" id="UP000179010">
    <property type="component" value="Unassembled WGS sequence"/>
</dbReference>
<keyword evidence="3 8" id="KW-0694">RNA-binding</keyword>
<evidence type="ECO:0000256" key="3">
    <source>
        <dbReference type="ARBA" id="ARBA00022884"/>
    </source>
</evidence>
<dbReference type="PANTHER" id="PTHR11760">
    <property type="entry name" value="30S/40S RIBOSOMAL PROTEIN S3"/>
    <property type="match status" value="1"/>
</dbReference>
<dbReference type="InterPro" id="IPR005704">
    <property type="entry name" value="Ribosomal_uS3_bac-typ"/>
</dbReference>
<dbReference type="SUPFAM" id="SSF54814">
    <property type="entry name" value="Prokaryotic type KH domain (KH-domain type II)"/>
    <property type="match status" value="1"/>
</dbReference>
<dbReference type="HAMAP" id="MF_01309_B">
    <property type="entry name" value="Ribosomal_uS3_B"/>
    <property type="match status" value="1"/>
</dbReference>